<reference evidence="10" key="3">
    <citation type="submission" date="2019-04" db="EMBL/GenBank/DDBJ databases">
        <authorList>
            <person name="Howe K."/>
            <person name="Paulini M."/>
            <person name="Williams G."/>
        </authorList>
    </citation>
    <scope>NUCLEOTIDE SEQUENCE [LARGE SCALE GENOMIC DNA]</scope>
    <source>
        <strain evidence="10">FR3</strain>
    </source>
</reference>
<dbReference type="OrthoDB" id="5859052at2759"/>
<keyword evidence="11" id="KW-1185">Reference proteome</keyword>
<evidence type="ECO:0000313" key="9">
    <source>
        <dbReference type="EMBL" id="CRZ24132.1"/>
    </source>
</evidence>
<keyword evidence="7" id="KW-0812">Transmembrane</keyword>
<evidence type="ECO:0000313" key="13">
    <source>
        <dbReference type="WormBase" id="Bm9002"/>
    </source>
</evidence>
<evidence type="ECO:0000256" key="3">
    <source>
        <dbReference type="ARBA" id="ARBA00023040"/>
    </source>
</evidence>
<feature type="transmembrane region" description="Helical" evidence="7">
    <location>
        <begin position="105"/>
        <end position="125"/>
    </location>
</feature>
<keyword evidence="7" id="KW-1133">Transmembrane helix</keyword>
<dbReference type="PANTHER" id="PTHR24246:SF27">
    <property type="entry name" value="ADENOSINE RECEPTOR, ISOFORM A"/>
    <property type="match status" value="1"/>
</dbReference>
<keyword evidence="2" id="KW-1003">Cell membrane</keyword>
<feature type="transmembrane region" description="Helical" evidence="7">
    <location>
        <begin position="146"/>
        <end position="171"/>
    </location>
</feature>
<evidence type="ECO:0000313" key="12">
    <source>
        <dbReference type="WBParaSite" id="Bm9002.1"/>
    </source>
</evidence>
<dbReference type="CTD" id="66060360"/>
<feature type="transmembrane region" description="Helical" evidence="7">
    <location>
        <begin position="281"/>
        <end position="302"/>
    </location>
</feature>
<evidence type="ECO:0000256" key="5">
    <source>
        <dbReference type="ARBA" id="ARBA00023180"/>
    </source>
</evidence>
<dbReference type="EMBL" id="CAAKNF010000193">
    <property type="protein sequence ID" value="VIO94779.1"/>
    <property type="molecule type" value="Genomic_DNA"/>
</dbReference>
<keyword evidence="3" id="KW-0297">G-protein coupled receptor</keyword>
<dbReference type="PANTHER" id="PTHR24246">
    <property type="entry name" value="OLFACTORY RECEPTOR AND ADENOSINE RECEPTOR"/>
    <property type="match status" value="1"/>
</dbReference>
<reference evidence="9" key="2">
    <citation type="submission" date="2012-12" db="EMBL/GenBank/DDBJ databases">
        <authorList>
            <person name="Gao Y.W."/>
            <person name="Fan S.T."/>
            <person name="Sun H.T."/>
            <person name="Wang Z."/>
            <person name="Gao X.L."/>
            <person name="Li Y.G."/>
            <person name="Wang T.C."/>
            <person name="Zhang K."/>
            <person name="Xu W.W."/>
            <person name="Yu Z.J."/>
            <person name="Xia X.Z."/>
        </authorList>
    </citation>
    <scope>NUCLEOTIDE SEQUENCE</scope>
    <source>
        <strain evidence="9">FR3</strain>
    </source>
</reference>
<dbReference type="EMBL" id="LN856942">
    <property type="protein sequence ID" value="CRZ24132.1"/>
    <property type="molecule type" value="Genomic_DNA"/>
</dbReference>
<feature type="transmembrane region" description="Helical" evidence="7">
    <location>
        <begin position="191"/>
        <end position="217"/>
    </location>
</feature>
<dbReference type="Gene3D" id="1.20.1070.10">
    <property type="entry name" value="Rhodopsin 7-helix transmembrane proteins"/>
    <property type="match status" value="1"/>
</dbReference>
<evidence type="ECO:0000313" key="14">
    <source>
        <dbReference type="WormBase" id="Bm9770"/>
    </source>
</evidence>
<evidence type="ECO:0000313" key="10">
    <source>
        <dbReference type="EMBL" id="VIO94779.1"/>
    </source>
</evidence>
<feature type="transmembrane region" description="Helical" evidence="7">
    <location>
        <begin position="33"/>
        <end position="54"/>
    </location>
</feature>
<dbReference type="GO" id="GO:0004930">
    <property type="term" value="F:G protein-coupled receptor activity"/>
    <property type="evidence" value="ECO:0007669"/>
    <property type="project" value="UniProtKB-KW"/>
</dbReference>
<dbReference type="OMA" id="RTIAVYQ"/>
<evidence type="ECO:0000256" key="7">
    <source>
        <dbReference type="SAM" id="Phobius"/>
    </source>
</evidence>
<keyword evidence="4" id="KW-0675">Receptor</keyword>
<feature type="transmembrane region" description="Helical" evidence="7">
    <location>
        <begin position="249"/>
        <end position="269"/>
    </location>
</feature>
<evidence type="ECO:0000256" key="1">
    <source>
        <dbReference type="ARBA" id="ARBA00004651"/>
    </source>
</evidence>
<accession>A0A4E9FEW1</accession>
<reference evidence="9 11" key="1">
    <citation type="journal article" date="2007" name="Science">
        <title>Draft genome of the filarial nematode parasite Brugia malayi.</title>
        <authorList>
            <person name="Ghedin E."/>
            <person name="Wang S."/>
            <person name="Spiro D."/>
            <person name="Caler E."/>
            <person name="Zhao Q."/>
            <person name="Crabtree J."/>
            <person name="Allen J.E."/>
            <person name="Delcher A.L."/>
            <person name="Guiliano D.B."/>
            <person name="Miranda-Saavedra D."/>
            <person name="Angiuoli S.V."/>
            <person name="Creasy T."/>
            <person name="Amedeo P."/>
            <person name="Haas B."/>
            <person name="El-Sayed N.M."/>
            <person name="Wortman J.R."/>
            <person name="Feldblyum T."/>
            <person name="Tallon L."/>
            <person name="Schatz M."/>
            <person name="Shumway M."/>
            <person name="Koo H."/>
            <person name="Salzberg S.L."/>
            <person name="Schobel S."/>
            <person name="Pertea M."/>
            <person name="Pop M."/>
            <person name="White O."/>
            <person name="Barton G.J."/>
            <person name="Carlow C.K."/>
            <person name="Crawford M.J."/>
            <person name="Daub J."/>
            <person name="Dimmic M.W."/>
            <person name="Estes C.F."/>
            <person name="Foster J.M."/>
            <person name="Ganatra M."/>
            <person name="Gregory W.F."/>
            <person name="Johnson N.M."/>
            <person name="Jin J."/>
            <person name="Komuniecki R."/>
            <person name="Korf I."/>
            <person name="Kumar S."/>
            <person name="Laney S."/>
            <person name="Li B.W."/>
            <person name="Li W."/>
            <person name="Lindblom T.H."/>
            <person name="Lustigman S."/>
            <person name="Ma D."/>
            <person name="Maina C.V."/>
            <person name="Martin D.M."/>
            <person name="McCarter J.P."/>
            <person name="McReynolds L."/>
            <person name="Mitreva M."/>
            <person name="Nutman T.B."/>
            <person name="Parkinson J."/>
            <person name="Peregrin-Alvarez J.M."/>
            <person name="Poole C."/>
            <person name="Ren Q."/>
            <person name="Saunders L."/>
            <person name="Sluder A.E."/>
            <person name="Smith K."/>
            <person name="Stanke M."/>
            <person name="Unnasch T.R."/>
            <person name="Ware J."/>
            <person name="Wei A.D."/>
            <person name="Weil G."/>
            <person name="Williams D.J."/>
            <person name="Zhang Y."/>
            <person name="Williams S.A."/>
            <person name="Fraser-Liggett C."/>
            <person name="Slatko B."/>
            <person name="Blaxter M.L."/>
            <person name="Scott A.L."/>
        </authorList>
    </citation>
    <scope>NUCLEOTIDE SEQUENCE</scope>
    <source>
        <strain evidence="9 11">FR3</strain>
    </source>
</reference>
<proteinExistence type="predicted"/>
<dbReference type="WBParaSite" id="Bm9002.1">
    <property type="protein sequence ID" value="Bm9002.1"/>
    <property type="gene ID" value="WBGene00229263"/>
</dbReference>
<dbReference type="FunCoup" id="A0A0K0JXR7">
    <property type="interactions" value="6"/>
</dbReference>
<sequence>MDLVSEVTTQSAKHIVYKEGALLSLISYVLRTYAYLVIGTVLALVNIPIFFLVVTRKTLRNTYLVLAFVFLNNGFTGISSILLGMKRLIDTASGERSIDHHHCVLNVPLLLLTAYSLNGLSLLMNSMERFSVVAFPIYYYTHSTRICYSVIAAQYTITIIAITTTTVASFIEPARRISNFCLLQSVYSPIFYKALILMTSTTSLLSIAFMVTIVVILKRKFGAKFLSSHSHNRDLSQFLKNQKRYTQTALISCCFTFFLAVVPSMVQYIYILDPTSRSRTIVIACVYLPFLNSFNMITLFIWRQGDFRRATIYSLKWLFCGRKHQIQPTTVVEF</sequence>
<comment type="subcellular location">
    <subcellularLocation>
        <location evidence="1">Cell membrane</location>
        <topology evidence="1">Multi-pass membrane protein</topology>
    </subcellularLocation>
</comment>
<dbReference type="GeneID" id="66060360"/>
<reference evidence="12" key="4">
    <citation type="submission" date="2019-12" db="UniProtKB">
        <authorList>
            <consortium name="WormBaseParasite"/>
        </authorList>
    </citation>
    <scope>IDENTIFICATION</scope>
</reference>
<evidence type="ECO:0000256" key="2">
    <source>
        <dbReference type="ARBA" id="ARBA00022475"/>
    </source>
</evidence>
<organism evidence="9">
    <name type="scientific">Brugia malayi</name>
    <name type="common">Filarial nematode worm</name>
    <dbReference type="NCBI Taxonomy" id="6279"/>
    <lineage>
        <taxon>Eukaryota</taxon>
        <taxon>Metazoa</taxon>
        <taxon>Ecdysozoa</taxon>
        <taxon>Nematoda</taxon>
        <taxon>Chromadorea</taxon>
        <taxon>Rhabditida</taxon>
        <taxon>Spirurina</taxon>
        <taxon>Spiruromorpha</taxon>
        <taxon>Filarioidea</taxon>
        <taxon>Onchocercidae</taxon>
        <taxon>Brugia</taxon>
    </lineage>
</organism>
<dbReference type="SUPFAM" id="SSF81321">
    <property type="entry name" value="Family A G protein-coupled receptor-like"/>
    <property type="match status" value="1"/>
</dbReference>
<feature type="transmembrane region" description="Helical" evidence="7">
    <location>
        <begin position="63"/>
        <end position="85"/>
    </location>
</feature>
<keyword evidence="5" id="KW-0325">Glycoprotein</keyword>
<dbReference type="WormBase" id="Bm9770">
    <property type="protein sequence ID" value="BM40307"/>
    <property type="gene ID" value="WBGene00230031"/>
</dbReference>
<protein>
    <submittedName>
        <fullName evidence="8 12">Bm9002</fullName>
    </submittedName>
    <submittedName>
        <fullName evidence="9">Bm9770</fullName>
    </submittedName>
</protein>
<evidence type="ECO:0000256" key="4">
    <source>
        <dbReference type="ARBA" id="ARBA00023170"/>
    </source>
</evidence>
<dbReference type="AlphaFoldDB" id="A0A0K0JXR7"/>
<dbReference type="WormBase" id="Bm9002">
    <property type="protein sequence ID" value="BM31209"/>
    <property type="gene ID" value="WBGene00229263"/>
</dbReference>
<evidence type="ECO:0000313" key="11">
    <source>
        <dbReference type="Proteomes" id="UP000006672"/>
    </source>
</evidence>
<dbReference type="KEGG" id="bmy:BM_BM9002"/>
<gene>
    <name evidence="8 12 13" type="ORF">Bm9002</name>
    <name evidence="9 14" type="ORF">Bm9770</name>
    <name evidence="10" type="ORF">BM_BM9002</name>
    <name evidence="8" type="ORF">BM_Bm9002</name>
    <name evidence="9" type="ORF">BM_Bm9770</name>
</gene>
<accession>A0A0K0JXR7</accession>
<dbReference type="GO" id="GO:0005886">
    <property type="term" value="C:plasma membrane"/>
    <property type="evidence" value="ECO:0007669"/>
    <property type="project" value="UniProtKB-SubCell"/>
</dbReference>
<dbReference type="Proteomes" id="UP000006672">
    <property type="component" value="Unassembled WGS sequence"/>
</dbReference>
<dbReference type="EMBL" id="LN856809">
    <property type="protein sequence ID" value="CDP92433.1"/>
    <property type="molecule type" value="Genomic_DNA"/>
</dbReference>
<evidence type="ECO:0000256" key="6">
    <source>
        <dbReference type="ARBA" id="ARBA00023224"/>
    </source>
</evidence>
<keyword evidence="6" id="KW-0807">Transducer</keyword>
<evidence type="ECO:0000313" key="8">
    <source>
        <dbReference type="EMBL" id="CDP92433.1"/>
    </source>
</evidence>
<name>A0A0K0JXR7_BRUMA</name>
<keyword evidence="7" id="KW-0472">Membrane</keyword>
<dbReference type="RefSeq" id="XP_042935192.1">
    <property type="nucleotide sequence ID" value="XM_043079258.1"/>
</dbReference>